<dbReference type="AlphaFoldDB" id="A0A327L1G2"/>
<proteinExistence type="predicted"/>
<keyword evidence="3" id="KW-1185">Reference proteome</keyword>
<sequence length="100" mass="10803">MIVEERTSTLKPGTLKPGTLHLDDQDDEKNGGLAIQTRILGNLIGYFHVEIGELSKVVFCGAMRASPSARRTAPRSAPMRSGSAVRSRRPTSSDRPPTVS</sequence>
<reference evidence="2 3" key="1">
    <citation type="submission" date="2017-07" db="EMBL/GenBank/DDBJ databases">
        <title>Draft Genome Sequences of Select Purple Nonsulfur Bacteria.</title>
        <authorList>
            <person name="Lasarre B."/>
            <person name="Mckinlay J.B."/>
        </authorList>
    </citation>
    <scope>NUCLEOTIDE SEQUENCE [LARGE SCALE GENOMIC DNA]</scope>
    <source>
        <strain evidence="2 3">DSM 5909</strain>
    </source>
</reference>
<feature type="region of interest" description="Disordered" evidence="1">
    <location>
        <begin position="1"/>
        <end position="28"/>
    </location>
</feature>
<protein>
    <submittedName>
        <fullName evidence="2">Uncharacterized protein</fullName>
    </submittedName>
</protein>
<dbReference type="RefSeq" id="WP_111419372.1">
    <property type="nucleotide sequence ID" value="NZ_NPEX01000070.1"/>
</dbReference>
<dbReference type="OrthoDB" id="4124121at2"/>
<evidence type="ECO:0000313" key="3">
    <source>
        <dbReference type="Proteomes" id="UP000249130"/>
    </source>
</evidence>
<accession>A0A327L1G2</accession>
<dbReference type="Gene3D" id="3.30.70.100">
    <property type="match status" value="1"/>
</dbReference>
<feature type="compositionally biased region" description="Low complexity" evidence="1">
    <location>
        <begin position="65"/>
        <end position="81"/>
    </location>
</feature>
<evidence type="ECO:0000313" key="2">
    <source>
        <dbReference type="EMBL" id="RAI43805.1"/>
    </source>
</evidence>
<name>A0A327L1G2_9BRAD</name>
<comment type="caution">
    <text evidence="2">The sequence shown here is derived from an EMBL/GenBank/DDBJ whole genome shotgun (WGS) entry which is preliminary data.</text>
</comment>
<organism evidence="2 3">
    <name type="scientific">Rhodoplanes roseus</name>
    <dbReference type="NCBI Taxonomy" id="29409"/>
    <lineage>
        <taxon>Bacteria</taxon>
        <taxon>Pseudomonadati</taxon>
        <taxon>Pseudomonadota</taxon>
        <taxon>Alphaproteobacteria</taxon>
        <taxon>Hyphomicrobiales</taxon>
        <taxon>Nitrobacteraceae</taxon>
        <taxon>Rhodoplanes</taxon>
    </lineage>
</organism>
<evidence type="ECO:0000256" key="1">
    <source>
        <dbReference type="SAM" id="MobiDB-lite"/>
    </source>
</evidence>
<gene>
    <name evidence="2" type="ORF">CH341_12515</name>
</gene>
<dbReference type="EMBL" id="NPEX01000070">
    <property type="protein sequence ID" value="RAI43805.1"/>
    <property type="molecule type" value="Genomic_DNA"/>
</dbReference>
<feature type="region of interest" description="Disordered" evidence="1">
    <location>
        <begin position="65"/>
        <end position="100"/>
    </location>
</feature>
<dbReference type="Proteomes" id="UP000249130">
    <property type="component" value="Unassembled WGS sequence"/>
</dbReference>